<reference evidence="1 2" key="1">
    <citation type="journal article" date="2020" name="ISME J.">
        <title>Comparative genomics reveals insights into cyanobacterial evolution and habitat adaptation.</title>
        <authorList>
            <person name="Chen M.Y."/>
            <person name="Teng W.K."/>
            <person name="Zhao L."/>
            <person name="Hu C.X."/>
            <person name="Zhou Y.K."/>
            <person name="Han B.P."/>
            <person name="Song L.R."/>
            <person name="Shu W.S."/>
        </authorList>
    </citation>
    <scope>NUCLEOTIDE SEQUENCE [LARGE SCALE GENOMIC DNA]</scope>
    <source>
        <strain evidence="1 2">FACHB-288</strain>
    </source>
</reference>
<sequence>MSHHLPDTKIPAPCIINTGIIVNKLDIRRLLADLGRVHYIYTQDGQLQSEGDGDVMEVFANPQRSTLVANHALYLNVHSFDYLELKQSEQQEPYFDLIQEGMCLRLIPLSTPLQERRERNLNVSAIEAMMEQVLAARWDAEIDDDTTDSF</sequence>
<protein>
    <submittedName>
        <fullName evidence="1">Uncharacterized protein</fullName>
    </submittedName>
</protein>
<name>A0ABR8AC22_9CYAN</name>
<organism evidence="1 2">
    <name type="scientific">Calothrix parietina FACHB-288</name>
    <dbReference type="NCBI Taxonomy" id="2692896"/>
    <lineage>
        <taxon>Bacteria</taxon>
        <taxon>Bacillati</taxon>
        <taxon>Cyanobacteriota</taxon>
        <taxon>Cyanophyceae</taxon>
        <taxon>Nostocales</taxon>
        <taxon>Calotrichaceae</taxon>
        <taxon>Calothrix</taxon>
    </lineage>
</organism>
<evidence type="ECO:0000313" key="1">
    <source>
        <dbReference type="EMBL" id="MBD2197567.1"/>
    </source>
</evidence>
<proteinExistence type="predicted"/>
<evidence type="ECO:0000313" key="2">
    <source>
        <dbReference type="Proteomes" id="UP000658514"/>
    </source>
</evidence>
<keyword evidence="2" id="KW-1185">Reference proteome</keyword>
<comment type="caution">
    <text evidence="1">The sequence shown here is derived from an EMBL/GenBank/DDBJ whole genome shotgun (WGS) entry which is preliminary data.</text>
</comment>
<dbReference type="Proteomes" id="UP000658514">
    <property type="component" value="Unassembled WGS sequence"/>
</dbReference>
<gene>
    <name evidence="1" type="ORF">H6G24_19000</name>
</gene>
<dbReference type="EMBL" id="JACJQH010000029">
    <property type="protein sequence ID" value="MBD2197567.1"/>
    <property type="molecule type" value="Genomic_DNA"/>
</dbReference>
<accession>A0ABR8AC22</accession>
<dbReference type="RefSeq" id="WP_096641836.1">
    <property type="nucleotide sequence ID" value="NZ_CAWPNO010000061.1"/>
</dbReference>